<sequence length="563" mass="62348">MPYEGKTDWKYDDVVTERDLNRIEQCLVDVTDKSGDNEHRITVVEEQMASQSTKVTELKQRYILTENATQVPIGIPEFHRLTDSLTVILNSVVLTEGDQYEVSEDNQYIIGNFNGEEDVPSYFEFKVLKNFVTDLVFFDGSIIQDGTISKSKLQQNVQDQLDKIDNLDAENVYLESPNFTSTNVLGGLEELFQRGVDVKEGLVEKLSAMNVPATTSETIDELLLKILNVSKDANATTGQVLTGRSFYQGGERQNGAMPNRGNVNQTLTQQGQEYTVQSGYHGGGGRVRANISNLSPAVIKKSENVGGIIGTFTEKNPRTGFNASNSYAISAPQYTGYKFSDNTSSTAHSLRVSDWKKDNTGITLRTSNAPSASQYPCQITRVDANGNLISTISLPNTYYAGGILTSNDRAFIAGGTWGARRELREFDLSGNLIATHIPFSEDDAVITIGDIVWSERQGGYIFYKLANRGGLVNPRVGFYTIDGTLLSQVSGNYSSNTEGRYVAFLSEVLFLMVTKSTESGITTYVWRRRNATGNGWNEITTNYSSWLMEVSSIPHMFISYGRE</sequence>
<reference evidence="1 2" key="1">
    <citation type="submission" date="2023-07" db="EMBL/GenBank/DDBJ databases">
        <title>Genomic Encyclopedia of Type Strains, Phase IV (KMG-IV): sequencing the most valuable type-strain genomes for metagenomic binning, comparative biology and taxonomic classification.</title>
        <authorList>
            <person name="Goeker M."/>
        </authorList>
    </citation>
    <scope>NUCLEOTIDE SEQUENCE [LARGE SCALE GENOMIC DNA]</scope>
    <source>
        <strain evidence="1 2">DSM 12751</strain>
    </source>
</reference>
<dbReference type="RefSeq" id="WP_307395027.1">
    <property type="nucleotide sequence ID" value="NZ_BAAADK010000047.1"/>
</dbReference>
<dbReference type="Proteomes" id="UP001235840">
    <property type="component" value="Unassembled WGS sequence"/>
</dbReference>
<dbReference type="EMBL" id="JAUSTY010000010">
    <property type="protein sequence ID" value="MDQ0166647.1"/>
    <property type="molecule type" value="Genomic_DNA"/>
</dbReference>
<keyword evidence="2" id="KW-1185">Reference proteome</keyword>
<gene>
    <name evidence="1" type="ORF">J2S11_002563</name>
</gene>
<dbReference type="SUPFAM" id="SSF63829">
    <property type="entry name" value="Calcium-dependent phosphotriesterase"/>
    <property type="match status" value="1"/>
</dbReference>
<name>A0ABT9W097_9BACI</name>
<accession>A0ABT9W097</accession>
<evidence type="ECO:0000313" key="1">
    <source>
        <dbReference type="EMBL" id="MDQ0166647.1"/>
    </source>
</evidence>
<protein>
    <submittedName>
        <fullName evidence="1">Uncharacterized protein</fullName>
    </submittedName>
</protein>
<comment type="caution">
    <text evidence="1">The sequence shown here is derived from an EMBL/GenBank/DDBJ whole genome shotgun (WGS) entry which is preliminary data.</text>
</comment>
<proteinExistence type="predicted"/>
<evidence type="ECO:0000313" key="2">
    <source>
        <dbReference type="Proteomes" id="UP001235840"/>
    </source>
</evidence>
<organism evidence="1 2">
    <name type="scientific">Caldalkalibacillus horti</name>
    <dbReference type="NCBI Taxonomy" id="77523"/>
    <lineage>
        <taxon>Bacteria</taxon>
        <taxon>Bacillati</taxon>
        <taxon>Bacillota</taxon>
        <taxon>Bacilli</taxon>
        <taxon>Bacillales</taxon>
        <taxon>Bacillaceae</taxon>
        <taxon>Caldalkalibacillus</taxon>
    </lineage>
</organism>